<evidence type="ECO:0000256" key="2">
    <source>
        <dbReference type="ARBA" id="ARBA00009223"/>
    </source>
</evidence>
<dbReference type="InterPro" id="IPR053939">
    <property type="entry name" value="UTP25_C"/>
</dbReference>
<dbReference type="AlphaFoldDB" id="A0A085M8V4"/>
<dbReference type="GO" id="GO:0019843">
    <property type="term" value="F:rRNA binding"/>
    <property type="evidence" value="ECO:0007669"/>
    <property type="project" value="TreeGrafter"/>
</dbReference>
<dbReference type="GO" id="GO:0032040">
    <property type="term" value="C:small-subunit processome"/>
    <property type="evidence" value="ECO:0007669"/>
    <property type="project" value="TreeGrafter"/>
</dbReference>
<dbReference type="Proteomes" id="UP000030758">
    <property type="component" value="Unassembled WGS sequence"/>
</dbReference>
<dbReference type="EMBL" id="KL363215">
    <property type="protein sequence ID" value="KFD53650.1"/>
    <property type="molecule type" value="Genomic_DNA"/>
</dbReference>
<keyword evidence="3" id="KW-0539">Nucleus</keyword>
<evidence type="ECO:0000256" key="5">
    <source>
        <dbReference type="ARBA" id="ARBA00032325"/>
    </source>
</evidence>
<comment type="subcellular location">
    <subcellularLocation>
        <location evidence="1">Nucleus</location>
        <location evidence="1">Nucleolus</location>
    </subcellularLocation>
</comment>
<dbReference type="PANTHER" id="PTHR12933">
    <property type="entry name" value="ORF PROTEIN-RELATED"/>
    <property type="match status" value="1"/>
</dbReference>
<gene>
    <name evidence="9" type="ORF">M513_05566</name>
    <name evidence="10" type="ORF">M514_05566</name>
</gene>
<name>A0A085M8V4_9BILA</name>
<feature type="region of interest" description="Disordered" evidence="6">
    <location>
        <begin position="1"/>
        <end position="36"/>
    </location>
</feature>
<keyword evidence="11" id="KW-1185">Reference proteome</keyword>
<dbReference type="GO" id="GO:0000462">
    <property type="term" value="P:maturation of SSU-rRNA from tricistronic rRNA transcript (SSU-rRNA, 5.8S rRNA, LSU-rRNA)"/>
    <property type="evidence" value="ECO:0007669"/>
    <property type="project" value="TreeGrafter"/>
</dbReference>
<dbReference type="GO" id="GO:0034511">
    <property type="term" value="F:U3 snoRNA binding"/>
    <property type="evidence" value="ECO:0007669"/>
    <property type="project" value="InterPro"/>
</dbReference>
<dbReference type="Gene3D" id="3.40.50.300">
    <property type="entry name" value="P-loop containing nucleotide triphosphate hydrolases"/>
    <property type="match status" value="1"/>
</dbReference>
<dbReference type="InterPro" id="IPR053940">
    <property type="entry name" value="UTP25_NTPase-like"/>
</dbReference>
<comment type="similarity">
    <text evidence="2">Belongs to the UTP25 family.</text>
</comment>
<evidence type="ECO:0000256" key="3">
    <source>
        <dbReference type="ARBA" id="ARBA00023242"/>
    </source>
</evidence>
<dbReference type="InterPro" id="IPR027417">
    <property type="entry name" value="P-loop_NTPase"/>
</dbReference>
<evidence type="ECO:0000256" key="6">
    <source>
        <dbReference type="SAM" id="MobiDB-lite"/>
    </source>
</evidence>
<accession>A0A085M8V4</accession>
<sequence length="619" mass="71318">MEKNRKHSKRVRVDSSEPTQEDGNEGSSDSDSAGDLRTKVRDPFMSHFYDCHEAEFLESNVASRRTASAFEPLLLPTVGPVLARGVNATTLHTASSNKFYIKKVLCKHLQVSSDVAEANSSLQNLKLTLLQKDILSIICGYHDMFYARRTHAQSDELHMVIAIHALNHILKTRTIITRHKNRIPKSTESLDEVEQRDLGLTRPRILLLVPFRHSAYLIVKAMVSLLFGNDQKPFVTHKKRFTEHYGPPAKEDSSDRREFHMRKGQQQVPADFKELFQGNRDDCFRIGLGVAKKSLKLFVDFYSSDMIIASPLGLRMALGAPSEKHFDCDYLSSIEVLIMDQADVFLMQNWKHVIHIIDSMHRQPKQDHGVDYSKVRMWCINGLSKYYCQTIIFSSIATPEIQTVFLRHAYNYAGCVIAEPLQASKDGCLGQIVVRLPQRFTRFAPENTIEESDVRFRFFLENVLPHYSELSQMSHTLLYVPSYFDFVRIRNHLKKDNWSFVHISEYSSPKKVASARSLFYHGEKSLLLMTERFYFYHRYVMRGAHNLLFYQLPAYANFYVELCNMVVDKKRQPSEDFRPTCAVIYSRFDESRLTAVVGANRAKQILCSESVTHLVVTDE</sequence>
<evidence type="ECO:0000256" key="1">
    <source>
        <dbReference type="ARBA" id="ARBA00004604"/>
    </source>
</evidence>
<feature type="domain" description="UTP25 C-terminal" evidence="7">
    <location>
        <begin position="429"/>
        <end position="613"/>
    </location>
</feature>
<dbReference type="EMBL" id="KL367591">
    <property type="protein sequence ID" value="KFD62643.1"/>
    <property type="molecule type" value="Genomic_DNA"/>
</dbReference>
<protein>
    <recommendedName>
        <fullName evidence="4">U3 small nucleolar RNA-associated protein 25 homolog</fullName>
    </recommendedName>
    <alternativeName>
        <fullName evidence="5">UTP25 small subunit processor component</fullName>
    </alternativeName>
</protein>
<evidence type="ECO:0000259" key="7">
    <source>
        <dbReference type="Pfam" id="PF06862"/>
    </source>
</evidence>
<evidence type="ECO:0000313" key="10">
    <source>
        <dbReference type="EMBL" id="KFD62643.1"/>
    </source>
</evidence>
<feature type="domain" description="UTP25 NTP hydrolase-like" evidence="8">
    <location>
        <begin position="141"/>
        <end position="416"/>
    </location>
</feature>
<evidence type="ECO:0000313" key="9">
    <source>
        <dbReference type="EMBL" id="KFD53650.1"/>
    </source>
</evidence>
<proteinExistence type="inferred from homology"/>
<reference evidence="9 11" key="1">
    <citation type="journal article" date="2014" name="Nat. Genet.">
        <title>Genome and transcriptome of the porcine whipworm Trichuris suis.</title>
        <authorList>
            <person name="Jex A.R."/>
            <person name="Nejsum P."/>
            <person name="Schwarz E.M."/>
            <person name="Hu L."/>
            <person name="Young N.D."/>
            <person name="Hall R.S."/>
            <person name="Korhonen P.K."/>
            <person name="Liao S."/>
            <person name="Thamsborg S."/>
            <person name="Xia J."/>
            <person name="Xu P."/>
            <person name="Wang S."/>
            <person name="Scheerlinck J.P."/>
            <person name="Hofmann A."/>
            <person name="Sternberg P.W."/>
            <person name="Wang J."/>
            <person name="Gasser R.B."/>
        </authorList>
    </citation>
    <scope>NUCLEOTIDE SEQUENCE [LARGE SCALE GENOMIC DNA]</scope>
    <source>
        <strain evidence="10">DCEP-RM93F</strain>
        <strain evidence="9">DCEP-RM93M</strain>
    </source>
</reference>
<dbReference type="PANTHER" id="PTHR12933:SF0">
    <property type="entry name" value="U3 SMALL NUCLEOLAR RNA-ASSOCIATED PROTEIN 25 HOMOLOG"/>
    <property type="match status" value="1"/>
</dbReference>
<dbReference type="Proteomes" id="UP000030764">
    <property type="component" value="Unassembled WGS sequence"/>
</dbReference>
<feature type="compositionally biased region" description="Basic residues" evidence="6">
    <location>
        <begin position="1"/>
        <end position="10"/>
    </location>
</feature>
<evidence type="ECO:0000313" key="11">
    <source>
        <dbReference type="Proteomes" id="UP000030764"/>
    </source>
</evidence>
<evidence type="ECO:0000256" key="4">
    <source>
        <dbReference type="ARBA" id="ARBA00024421"/>
    </source>
</evidence>
<evidence type="ECO:0000259" key="8">
    <source>
        <dbReference type="Pfam" id="PF22916"/>
    </source>
</evidence>
<organism evidence="9 11">
    <name type="scientific">Trichuris suis</name>
    <name type="common">pig whipworm</name>
    <dbReference type="NCBI Taxonomy" id="68888"/>
    <lineage>
        <taxon>Eukaryota</taxon>
        <taxon>Metazoa</taxon>
        <taxon>Ecdysozoa</taxon>
        <taxon>Nematoda</taxon>
        <taxon>Enoplea</taxon>
        <taxon>Dorylaimia</taxon>
        <taxon>Trichinellida</taxon>
        <taxon>Trichuridae</taxon>
        <taxon>Trichuris</taxon>
    </lineage>
</organism>
<dbReference type="InterPro" id="IPR010678">
    <property type="entry name" value="UTP25"/>
</dbReference>
<dbReference type="Pfam" id="PF06862">
    <property type="entry name" value="Utp25_C"/>
    <property type="match status" value="1"/>
</dbReference>
<feature type="compositionally biased region" description="Basic and acidic residues" evidence="6">
    <location>
        <begin position="249"/>
        <end position="258"/>
    </location>
</feature>
<feature type="region of interest" description="Disordered" evidence="6">
    <location>
        <begin position="243"/>
        <end position="262"/>
    </location>
</feature>
<dbReference type="Pfam" id="PF22916">
    <property type="entry name" value="UTP25_NTPase-like"/>
    <property type="match status" value="1"/>
</dbReference>